<accession>A0A1H2BAP7</accession>
<keyword evidence="5" id="KW-0255">Endonuclease</keyword>
<dbReference type="InterPro" id="IPR041383">
    <property type="entry name" value="RuvC_III"/>
</dbReference>
<sequence>MAYRLGIDLGTASIGAVAIRIENNEPHSIDWHAVRIFREPVVNTPKGLQPKKAARRDARQLRKQIERRARRLRRIANLIPLLGLQKAEVKLGRGQDLTTLRAIAARQPVELHEFALVLLRLAKRRGYAGGFRDSKDGVVKRSCDKLGEEMRLLAETQNLQEVTLGEYLLYRQDHGLPVWLKAERPGLEPRYALREMVIAEFEQLWTTQARHHPILASSHLGKPLKQWFNEALFYQRPLKSPAHMVGNCLLEPNLPRAPRAHMAAQHFRINKTLHDMRWGSGRRAERLCKAQLDVLRQILNDPANADGKVSFKHLHQALSETGLSDARSRTLNLERSSRDQLPGNSTIARWRTLGLHDQWQMLAPRDQTSVINLLADLGGPELLNTEDWHQNIHKSSAKAGGTNLYRRFRPEVVDFINALRECKDNNGQPAFNRLTAMKFEGGRSSYSVKALEKLNTWFNDPWWPDEGPGAKRGNEIDEEAALRVCYPHRYSQPQELLQRLEAAPTTGNDVVDGALRELRKIINQCIDALGERPEEIVVEMAREIGKGVVWRKEQENRIRQNELARRKIASELEKHGLSANNTRILRYQLWEEQDLHWCPYCAHPINLEAATSGMTHIEHVLPRSLTQIGRKRSELVLAHAGCNDLKADQTPWQAFGHDAERWSAVERAAARFKELGNKSYAKDRAKALGFYRKAELLLLKDYESEVLSDESIADFADRQLHQTSWIAKAAAQWLRTITPLVSVSRGEFTALLRHQWRLDTVIAEARLDEKLPVLDIDACPVSPEAFQQFRKQWEGHPPDNLTERTERKLEKRLDHRHHGIDALVIALTSRSLYISLARRYVEESERRARGERVRHDWSIEPTMHNLRNQALGMVRTCNLTHKPDRNPAGRLFKDTAYGVHFPEEGDRAQLTLRKPLTSLADEKSAEKTRKNLHSIASSEVRLLVLEAFEARLSAGQNPKQALSEPVPYPAYGTGIWRVRCMQGYADDAVRIVHKSRQGEHEKRLLNDGYACLEITAGENGKHQVRLVTQREAQGRGFMENRQQAKRVFKGDTVINRRDGRKYLVGYFKAEGYIFLIPHTDTRNFDKIKEANSGKKRVSFNHAHQLERI</sequence>
<evidence type="ECO:0000259" key="1">
    <source>
        <dbReference type="Pfam" id="PF13395"/>
    </source>
</evidence>
<keyword evidence="5" id="KW-0378">Hydrolase</keyword>
<feature type="domain" description="HNH nuclease" evidence="1">
    <location>
        <begin position="598"/>
        <end position="652"/>
    </location>
</feature>
<dbReference type="EMBL" id="VZPO01000013">
    <property type="protein sequence ID" value="KAB0498275.1"/>
    <property type="molecule type" value="Genomic_DNA"/>
</dbReference>
<dbReference type="InterPro" id="IPR028629">
    <property type="entry name" value="Cas9"/>
</dbReference>
<dbReference type="RefSeq" id="WP_048395223.1">
    <property type="nucleotide sequence ID" value="NZ_JYLB01000003.1"/>
</dbReference>
<dbReference type="EMBL" id="LT629746">
    <property type="protein sequence ID" value="SDT55234.1"/>
    <property type="molecule type" value="Genomic_DNA"/>
</dbReference>
<reference evidence="5" key="1">
    <citation type="submission" date="2016-10" db="EMBL/GenBank/DDBJ databases">
        <authorList>
            <person name="de Groot N.N."/>
        </authorList>
    </citation>
    <scope>NUCLEOTIDE SEQUENCE [LARGE SCALE GENOMIC DNA]</scope>
    <source>
        <strain evidence="5">BS3782</strain>
    </source>
</reference>
<protein>
    <submittedName>
        <fullName evidence="5">CRISPR-associated endonuclease Csn1</fullName>
    </submittedName>
</protein>
<dbReference type="Pfam" id="PF18470">
    <property type="entry name" value="Cas9_a"/>
    <property type="match status" value="1"/>
</dbReference>
<dbReference type="Proteomes" id="UP000434925">
    <property type="component" value="Unassembled WGS sequence"/>
</dbReference>
<dbReference type="InterPro" id="IPR003615">
    <property type="entry name" value="HNH_nuc"/>
</dbReference>
<organism evidence="5 6">
    <name type="scientific">Pseudomonas lini</name>
    <dbReference type="NCBI Taxonomy" id="163011"/>
    <lineage>
        <taxon>Bacteria</taxon>
        <taxon>Pseudomonadati</taxon>
        <taxon>Pseudomonadota</taxon>
        <taxon>Gammaproteobacteria</taxon>
        <taxon>Pseudomonadales</taxon>
        <taxon>Pseudomonadaceae</taxon>
        <taxon>Pseudomonas</taxon>
    </lineage>
</organism>
<dbReference type="InterPro" id="IPR036397">
    <property type="entry name" value="RNaseH_sf"/>
</dbReference>
<evidence type="ECO:0000313" key="6">
    <source>
        <dbReference type="Proteomes" id="UP000182814"/>
    </source>
</evidence>
<dbReference type="AlphaFoldDB" id="A0A1H2BAP7"/>
<keyword evidence="5" id="KW-0540">Nuclease</keyword>
<evidence type="ECO:0000259" key="2">
    <source>
        <dbReference type="Pfam" id="PF18470"/>
    </source>
</evidence>
<dbReference type="Pfam" id="PF18541">
    <property type="entry name" value="RuvC_III"/>
    <property type="match status" value="1"/>
</dbReference>
<proteinExistence type="predicted"/>
<reference evidence="6" key="2">
    <citation type="submission" date="2016-10" db="EMBL/GenBank/DDBJ databases">
        <authorList>
            <person name="Varghese N."/>
            <person name="Submissions S."/>
        </authorList>
    </citation>
    <scope>NUCLEOTIDE SEQUENCE [LARGE SCALE GENOMIC DNA]</scope>
    <source>
        <strain evidence="6">BS3782</strain>
    </source>
</reference>
<name>A0A1H2BAP7_9PSED</name>
<dbReference type="GO" id="GO:0003676">
    <property type="term" value="F:nucleic acid binding"/>
    <property type="evidence" value="ECO:0007669"/>
    <property type="project" value="InterPro"/>
</dbReference>
<dbReference type="Gene3D" id="3.30.420.10">
    <property type="entry name" value="Ribonuclease H-like superfamily/Ribonuclease H"/>
    <property type="match status" value="3"/>
</dbReference>
<dbReference type="NCBIfam" id="TIGR01865">
    <property type="entry name" value="cas_Csn1"/>
    <property type="match status" value="1"/>
</dbReference>
<dbReference type="InterPro" id="IPR040619">
    <property type="entry name" value="Cas9_alpha-helical_lobe"/>
</dbReference>
<evidence type="ECO:0000313" key="5">
    <source>
        <dbReference type="EMBL" id="SDT55234.1"/>
    </source>
</evidence>
<keyword evidence="6" id="KW-1185">Reference proteome</keyword>
<dbReference type="Pfam" id="PF13395">
    <property type="entry name" value="HNH_4"/>
    <property type="match status" value="1"/>
</dbReference>
<feature type="domain" description="Cas9 alpha-helical lobe" evidence="2">
    <location>
        <begin position="240"/>
        <end position="458"/>
    </location>
</feature>
<feature type="domain" description="RuvC endonuclease subdomain 3" evidence="3">
    <location>
        <begin position="714"/>
        <end position="851"/>
    </location>
</feature>
<evidence type="ECO:0000313" key="7">
    <source>
        <dbReference type="Proteomes" id="UP000434925"/>
    </source>
</evidence>
<dbReference type="Proteomes" id="UP000182814">
    <property type="component" value="Chromosome I"/>
</dbReference>
<gene>
    <name evidence="4" type="ORF">F7R14_27440</name>
    <name evidence="5" type="ORF">SAMN04490191_5136</name>
</gene>
<dbReference type="GO" id="GO:0004519">
    <property type="term" value="F:endonuclease activity"/>
    <property type="evidence" value="ECO:0007669"/>
    <property type="project" value="UniProtKB-KW"/>
</dbReference>
<evidence type="ECO:0000313" key="4">
    <source>
        <dbReference type="EMBL" id="KAB0498275.1"/>
    </source>
</evidence>
<reference evidence="4 7" key="3">
    <citation type="submission" date="2019-09" db="EMBL/GenBank/DDBJ databases">
        <title>Draft genome sequences of 48 bacterial type strains from the CCUG.</title>
        <authorList>
            <person name="Tunovic T."/>
            <person name="Pineiro-Iglesias B."/>
            <person name="Unosson C."/>
            <person name="Inganas E."/>
            <person name="Ohlen M."/>
            <person name="Cardew S."/>
            <person name="Jensie-Markopoulos S."/>
            <person name="Salva-Serra F."/>
            <person name="Jaen-Luchoro D."/>
            <person name="Karlsson R."/>
            <person name="Svensson-Stadler L."/>
            <person name="Chun J."/>
            <person name="Moore E."/>
        </authorList>
    </citation>
    <scope>NUCLEOTIDE SEQUENCE [LARGE SCALE GENOMIC DNA]</scope>
    <source>
        <strain evidence="4 7">CCUG 51522</strain>
    </source>
</reference>
<evidence type="ECO:0000259" key="3">
    <source>
        <dbReference type="Pfam" id="PF18541"/>
    </source>
</evidence>